<dbReference type="Proteomes" id="UP000030745">
    <property type="component" value="Unassembled WGS sequence"/>
</dbReference>
<dbReference type="GO" id="GO:0005524">
    <property type="term" value="F:ATP binding"/>
    <property type="evidence" value="ECO:0007669"/>
    <property type="project" value="UniProtKB-KW"/>
</dbReference>
<dbReference type="InterPro" id="IPR051681">
    <property type="entry name" value="Ser/Thr_Kinases-Pseudokinases"/>
</dbReference>
<evidence type="ECO:0000313" key="4">
    <source>
        <dbReference type="EMBL" id="KDO35572.1"/>
    </source>
</evidence>
<evidence type="ECO:0000259" key="3">
    <source>
        <dbReference type="PROSITE" id="PS50011"/>
    </source>
</evidence>
<dbReference type="VEuPathDB" id="FungiDB:SPRG_00414"/>
<reference evidence="4 5" key="1">
    <citation type="journal article" date="2013" name="PLoS Genet.">
        <title>Distinctive expansion of potential virulence genes in the genome of the oomycete fish pathogen Saprolegnia parasitica.</title>
        <authorList>
            <person name="Jiang R.H."/>
            <person name="de Bruijn I."/>
            <person name="Haas B.J."/>
            <person name="Belmonte R."/>
            <person name="Lobach L."/>
            <person name="Christie J."/>
            <person name="van den Ackerveken G."/>
            <person name="Bottin A."/>
            <person name="Bulone V."/>
            <person name="Diaz-Moreno S.M."/>
            <person name="Dumas B."/>
            <person name="Fan L."/>
            <person name="Gaulin E."/>
            <person name="Govers F."/>
            <person name="Grenville-Briggs L.J."/>
            <person name="Horner N.R."/>
            <person name="Levin J.Z."/>
            <person name="Mammella M."/>
            <person name="Meijer H.J."/>
            <person name="Morris P."/>
            <person name="Nusbaum C."/>
            <person name="Oome S."/>
            <person name="Phillips A.J."/>
            <person name="van Rooyen D."/>
            <person name="Rzeszutek E."/>
            <person name="Saraiva M."/>
            <person name="Secombes C.J."/>
            <person name="Seidl M.F."/>
            <person name="Snel B."/>
            <person name="Stassen J.H."/>
            <person name="Sykes S."/>
            <person name="Tripathy S."/>
            <person name="van den Berg H."/>
            <person name="Vega-Arreguin J.C."/>
            <person name="Wawra S."/>
            <person name="Young S.K."/>
            <person name="Zeng Q."/>
            <person name="Dieguez-Uribeondo J."/>
            <person name="Russ C."/>
            <person name="Tyler B.M."/>
            <person name="van West P."/>
        </authorList>
    </citation>
    <scope>NUCLEOTIDE SEQUENCE [LARGE SCALE GENOMIC DNA]</scope>
    <source>
        <strain evidence="4 5">CBS 223.65</strain>
    </source>
</reference>
<dbReference type="EMBL" id="KK583189">
    <property type="protein sequence ID" value="KDO35572.1"/>
    <property type="molecule type" value="Genomic_DNA"/>
</dbReference>
<dbReference type="GeneID" id="24123058"/>
<dbReference type="GO" id="GO:0004674">
    <property type="term" value="F:protein serine/threonine kinase activity"/>
    <property type="evidence" value="ECO:0007669"/>
    <property type="project" value="TreeGrafter"/>
</dbReference>
<dbReference type="STRING" id="695850.A0A067D988"/>
<dbReference type="AlphaFoldDB" id="A0A067D988"/>
<proteinExistence type="predicted"/>
<keyword evidence="2" id="KW-0067">ATP-binding</keyword>
<protein>
    <submittedName>
        <fullName evidence="4">STE/STE20 protein kinase</fullName>
    </submittedName>
</protein>
<dbReference type="PROSITE" id="PS50011">
    <property type="entry name" value="PROTEIN_KINASE_DOM"/>
    <property type="match status" value="1"/>
</dbReference>
<evidence type="ECO:0000256" key="2">
    <source>
        <dbReference type="ARBA" id="ARBA00022840"/>
    </source>
</evidence>
<dbReference type="PANTHER" id="PTHR44329:SF298">
    <property type="entry name" value="MIXED LINEAGE KINASE DOMAIN-LIKE PROTEIN"/>
    <property type="match status" value="1"/>
</dbReference>
<dbReference type="OMA" id="PEILMHE"/>
<accession>A0A067D988</accession>
<evidence type="ECO:0000256" key="1">
    <source>
        <dbReference type="ARBA" id="ARBA00022741"/>
    </source>
</evidence>
<name>A0A067D988_SAPPC</name>
<sequence length="274" mass="29245">MGASGSTHCCTSADAVALADPLVDSKDTSNERPDVELPVAAASALPVIAASELTVLGTIGDGGRGPVVRADFRGRAVAVRTLDEKLSDEFCRYALKVHRLGSSYIVALVGVTNPLSSTPWLVTEFMDGGSVEQLVERKRRANKERPALDPSLVSIAVAVADGLTELHGIHLVYEHLQPRNVLLNSKGDIKLSDVTLGLDASCATMTMCTNKSESFFWAPEILTCEIDAATSAANVYSLGVLLVELSTWEPPYTEAFRQGLTYMRIQIAIANGDP</sequence>
<dbReference type="InterPro" id="IPR000719">
    <property type="entry name" value="Prot_kinase_dom"/>
</dbReference>
<organism evidence="4 5">
    <name type="scientific">Saprolegnia parasitica (strain CBS 223.65)</name>
    <dbReference type="NCBI Taxonomy" id="695850"/>
    <lineage>
        <taxon>Eukaryota</taxon>
        <taxon>Sar</taxon>
        <taxon>Stramenopiles</taxon>
        <taxon>Oomycota</taxon>
        <taxon>Saprolegniomycetes</taxon>
        <taxon>Saprolegniales</taxon>
        <taxon>Saprolegniaceae</taxon>
        <taxon>Saprolegnia</taxon>
    </lineage>
</organism>
<keyword evidence="1" id="KW-0547">Nucleotide-binding</keyword>
<keyword evidence="5" id="KW-1185">Reference proteome</keyword>
<keyword evidence="4" id="KW-0418">Kinase</keyword>
<dbReference type="KEGG" id="spar:SPRG_00414"/>
<dbReference type="InterPro" id="IPR011009">
    <property type="entry name" value="Kinase-like_dom_sf"/>
</dbReference>
<gene>
    <name evidence="4" type="ORF">SPRG_00414</name>
</gene>
<dbReference type="RefSeq" id="XP_012193903.1">
    <property type="nucleotide sequence ID" value="XM_012338513.1"/>
</dbReference>
<evidence type="ECO:0000313" key="5">
    <source>
        <dbReference type="Proteomes" id="UP000030745"/>
    </source>
</evidence>
<dbReference type="Pfam" id="PF07714">
    <property type="entry name" value="PK_Tyr_Ser-Thr"/>
    <property type="match status" value="1"/>
</dbReference>
<dbReference type="InterPro" id="IPR001245">
    <property type="entry name" value="Ser-Thr/Tyr_kinase_cat_dom"/>
</dbReference>
<dbReference type="OrthoDB" id="6718656at2759"/>
<keyword evidence="4" id="KW-0808">Transferase</keyword>
<dbReference type="PANTHER" id="PTHR44329">
    <property type="entry name" value="SERINE/THREONINE-PROTEIN KINASE TNNI3K-RELATED"/>
    <property type="match status" value="1"/>
</dbReference>
<feature type="domain" description="Protein kinase" evidence="3">
    <location>
        <begin position="53"/>
        <end position="274"/>
    </location>
</feature>
<dbReference type="SUPFAM" id="SSF56112">
    <property type="entry name" value="Protein kinase-like (PK-like)"/>
    <property type="match status" value="1"/>
</dbReference>
<dbReference type="Gene3D" id="1.10.510.10">
    <property type="entry name" value="Transferase(Phosphotransferase) domain 1"/>
    <property type="match status" value="1"/>
</dbReference>